<comment type="caution">
    <text evidence="1">The sequence shown here is derived from an EMBL/GenBank/DDBJ whole genome shotgun (WGS) entry which is preliminary data.</text>
</comment>
<dbReference type="PANTHER" id="PTHR24222:SF79">
    <property type="entry name" value="ATP BINDING CASSETTE SUBFAMILY B"/>
    <property type="match status" value="1"/>
</dbReference>
<proteinExistence type="predicted"/>
<organism evidence="1 2">
    <name type="scientific">Mikania micrantha</name>
    <name type="common">bitter vine</name>
    <dbReference type="NCBI Taxonomy" id="192012"/>
    <lineage>
        <taxon>Eukaryota</taxon>
        <taxon>Viridiplantae</taxon>
        <taxon>Streptophyta</taxon>
        <taxon>Embryophyta</taxon>
        <taxon>Tracheophyta</taxon>
        <taxon>Spermatophyta</taxon>
        <taxon>Magnoliopsida</taxon>
        <taxon>eudicotyledons</taxon>
        <taxon>Gunneridae</taxon>
        <taxon>Pentapetalae</taxon>
        <taxon>asterids</taxon>
        <taxon>campanulids</taxon>
        <taxon>Asterales</taxon>
        <taxon>Asteraceae</taxon>
        <taxon>Asteroideae</taxon>
        <taxon>Heliantheae alliance</taxon>
        <taxon>Eupatorieae</taxon>
        <taxon>Mikania</taxon>
    </lineage>
</organism>
<accession>A0A5N6LUV1</accession>
<reference evidence="1 2" key="1">
    <citation type="submission" date="2019-05" db="EMBL/GenBank/DDBJ databases">
        <title>Mikania micrantha, genome provides insights into the molecular mechanism of rapid growth.</title>
        <authorList>
            <person name="Liu B."/>
        </authorList>
    </citation>
    <scope>NUCLEOTIDE SEQUENCE [LARGE SCALE GENOMIC DNA]</scope>
    <source>
        <strain evidence="1">NLD-2019</strain>
        <tissue evidence="1">Leaf</tissue>
    </source>
</reference>
<dbReference type="GO" id="GO:0005886">
    <property type="term" value="C:plasma membrane"/>
    <property type="evidence" value="ECO:0007669"/>
    <property type="project" value="TreeGrafter"/>
</dbReference>
<dbReference type="AlphaFoldDB" id="A0A5N6LUV1"/>
<dbReference type="Gene3D" id="3.40.50.300">
    <property type="entry name" value="P-loop containing nucleotide triphosphate hydrolases"/>
    <property type="match status" value="1"/>
</dbReference>
<keyword evidence="2" id="KW-1185">Reference proteome</keyword>
<dbReference type="PANTHER" id="PTHR24222">
    <property type="entry name" value="ABC TRANSPORTER B FAMILY"/>
    <property type="match status" value="1"/>
</dbReference>
<dbReference type="Proteomes" id="UP000326396">
    <property type="component" value="Linkage Group LG8"/>
</dbReference>
<evidence type="ECO:0000313" key="2">
    <source>
        <dbReference type="Proteomes" id="UP000326396"/>
    </source>
</evidence>
<dbReference type="GO" id="GO:0042626">
    <property type="term" value="F:ATPase-coupled transmembrane transporter activity"/>
    <property type="evidence" value="ECO:0007669"/>
    <property type="project" value="TreeGrafter"/>
</dbReference>
<dbReference type="InterPro" id="IPR027417">
    <property type="entry name" value="P-loop_NTPase"/>
</dbReference>
<dbReference type="OrthoDB" id="6500128at2759"/>
<gene>
    <name evidence="1" type="ORF">E3N88_38740</name>
</gene>
<dbReference type="SUPFAM" id="SSF52540">
    <property type="entry name" value="P-loop containing nucleoside triphosphate hydrolases"/>
    <property type="match status" value="1"/>
</dbReference>
<name>A0A5N6LUV1_9ASTR</name>
<protein>
    <submittedName>
        <fullName evidence="1">Uncharacterized protein</fullName>
    </submittedName>
</protein>
<sequence>MNRNPLIRGKGKKIEQSRPFNLEFKMVNFAYVSKADVIVLKEFCLKVKGGTMGAVVRGSGSGESTVIWSMQRNMTDASSSSDDRFIGDPAANLHRSFKYLLAVCCAVSAIRHMCIVS</sequence>
<evidence type="ECO:0000313" key="1">
    <source>
        <dbReference type="EMBL" id="KAD2805363.1"/>
    </source>
</evidence>
<dbReference type="EMBL" id="SZYD01000018">
    <property type="protein sequence ID" value="KAD2805363.1"/>
    <property type="molecule type" value="Genomic_DNA"/>
</dbReference>
<dbReference type="InterPro" id="IPR039421">
    <property type="entry name" value="Type_1_exporter"/>
</dbReference>